<gene>
    <name evidence="4" type="primary">csrA</name>
    <name evidence="6" type="ORF">Pla8534_57600</name>
</gene>
<keyword evidence="7" id="KW-1185">Reference proteome</keyword>
<evidence type="ECO:0000313" key="6">
    <source>
        <dbReference type="EMBL" id="QDU97902.1"/>
    </source>
</evidence>
<dbReference type="GO" id="GO:0048027">
    <property type="term" value="F:mRNA 5'-UTR binding"/>
    <property type="evidence" value="ECO:0007669"/>
    <property type="project" value="UniProtKB-UniRule"/>
</dbReference>
<evidence type="ECO:0000313" key="7">
    <source>
        <dbReference type="Proteomes" id="UP000317648"/>
    </source>
</evidence>
<feature type="region of interest" description="Disordered" evidence="5">
    <location>
        <begin position="78"/>
        <end position="107"/>
    </location>
</feature>
<dbReference type="EMBL" id="CP036433">
    <property type="protein sequence ID" value="QDU97902.1"/>
    <property type="molecule type" value="Genomic_DNA"/>
</dbReference>
<dbReference type="AlphaFoldDB" id="A0A518E1E6"/>
<dbReference type="KEGG" id="lcre:Pla8534_57600"/>
<dbReference type="GO" id="GO:0045947">
    <property type="term" value="P:negative regulation of translational initiation"/>
    <property type="evidence" value="ECO:0007669"/>
    <property type="project" value="UniProtKB-UniRule"/>
</dbReference>
<comment type="similarity">
    <text evidence="4">Belongs to the CsrA/RsmA family.</text>
</comment>
<dbReference type="GO" id="GO:1902208">
    <property type="term" value="P:regulation of bacterial-type flagellum assembly"/>
    <property type="evidence" value="ECO:0007669"/>
    <property type="project" value="UniProtKB-UniRule"/>
</dbReference>
<dbReference type="PANTHER" id="PTHR34984:SF1">
    <property type="entry name" value="CARBON STORAGE REGULATOR"/>
    <property type="match status" value="1"/>
</dbReference>
<evidence type="ECO:0000256" key="5">
    <source>
        <dbReference type="SAM" id="MobiDB-lite"/>
    </source>
</evidence>
<accession>A0A518E1E6</accession>
<comment type="subcellular location">
    <subcellularLocation>
        <location evidence="4">Cytoplasm</location>
    </subcellularLocation>
</comment>
<comment type="subunit">
    <text evidence="4">Homodimer; the beta-strands of each monomer intercalate to form a hydrophobic core, while the alpha-helices form wings that extend away from the core.</text>
</comment>
<dbReference type="SUPFAM" id="SSF117130">
    <property type="entry name" value="CsrA-like"/>
    <property type="match status" value="1"/>
</dbReference>
<protein>
    <recommendedName>
        <fullName evidence="4">Translational regulator CsrA</fullName>
    </recommendedName>
</protein>
<keyword evidence="1 4" id="KW-0963">Cytoplasm</keyword>
<dbReference type="Pfam" id="PF02599">
    <property type="entry name" value="CsrA"/>
    <property type="match status" value="1"/>
</dbReference>
<keyword evidence="2 4" id="KW-0810">Translation regulation</keyword>
<evidence type="ECO:0000256" key="1">
    <source>
        <dbReference type="ARBA" id="ARBA00022490"/>
    </source>
</evidence>
<dbReference type="HAMAP" id="MF_00167">
    <property type="entry name" value="CsrA"/>
    <property type="match status" value="1"/>
</dbReference>
<dbReference type="GO" id="GO:0006109">
    <property type="term" value="P:regulation of carbohydrate metabolic process"/>
    <property type="evidence" value="ECO:0007669"/>
    <property type="project" value="InterPro"/>
</dbReference>
<organism evidence="6 7">
    <name type="scientific">Lignipirellula cremea</name>
    <dbReference type="NCBI Taxonomy" id="2528010"/>
    <lineage>
        <taxon>Bacteria</taxon>
        <taxon>Pseudomonadati</taxon>
        <taxon>Planctomycetota</taxon>
        <taxon>Planctomycetia</taxon>
        <taxon>Pirellulales</taxon>
        <taxon>Pirellulaceae</taxon>
        <taxon>Lignipirellula</taxon>
    </lineage>
</organism>
<comment type="function">
    <text evidence="4">A translational regulator that binds mRNA to regulate translation initiation and/or mRNA stability. Usually binds in the 5'-UTR at or near the Shine-Dalgarno sequence preventing ribosome-binding, thus repressing translation. Its main target seems to be the major flagellin gene, while its function is anatagonized by FliW.</text>
</comment>
<dbReference type="GO" id="GO:0005829">
    <property type="term" value="C:cytosol"/>
    <property type="evidence" value="ECO:0007669"/>
    <property type="project" value="TreeGrafter"/>
</dbReference>
<dbReference type="InterPro" id="IPR003751">
    <property type="entry name" value="CsrA"/>
</dbReference>
<evidence type="ECO:0000256" key="3">
    <source>
        <dbReference type="ARBA" id="ARBA00022884"/>
    </source>
</evidence>
<dbReference type="Proteomes" id="UP000317648">
    <property type="component" value="Chromosome"/>
</dbReference>
<name>A0A518E1E6_9BACT</name>
<dbReference type="GO" id="GO:0044781">
    <property type="term" value="P:bacterial-type flagellum organization"/>
    <property type="evidence" value="ECO:0007669"/>
    <property type="project" value="UniProtKB-KW"/>
</dbReference>
<proteinExistence type="inferred from homology"/>
<dbReference type="InterPro" id="IPR036107">
    <property type="entry name" value="CsrA_sf"/>
</dbReference>
<dbReference type="OrthoDB" id="281998at2"/>
<dbReference type="PANTHER" id="PTHR34984">
    <property type="entry name" value="CARBON STORAGE REGULATOR"/>
    <property type="match status" value="1"/>
</dbReference>
<keyword evidence="4" id="KW-0678">Repressor</keyword>
<keyword evidence="3 4" id="KW-0694">RNA-binding</keyword>
<evidence type="ECO:0000256" key="4">
    <source>
        <dbReference type="HAMAP-Rule" id="MF_00167"/>
    </source>
</evidence>
<keyword evidence="4" id="KW-1005">Bacterial flagellum biogenesis</keyword>
<reference evidence="6 7" key="1">
    <citation type="submission" date="2019-02" db="EMBL/GenBank/DDBJ databases">
        <title>Deep-cultivation of Planctomycetes and their phenomic and genomic characterization uncovers novel biology.</title>
        <authorList>
            <person name="Wiegand S."/>
            <person name="Jogler M."/>
            <person name="Boedeker C."/>
            <person name="Pinto D."/>
            <person name="Vollmers J."/>
            <person name="Rivas-Marin E."/>
            <person name="Kohn T."/>
            <person name="Peeters S.H."/>
            <person name="Heuer A."/>
            <person name="Rast P."/>
            <person name="Oberbeckmann S."/>
            <person name="Bunk B."/>
            <person name="Jeske O."/>
            <person name="Meyerdierks A."/>
            <person name="Storesund J.E."/>
            <person name="Kallscheuer N."/>
            <person name="Luecker S."/>
            <person name="Lage O.M."/>
            <person name="Pohl T."/>
            <person name="Merkel B.J."/>
            <person name="Hornburger P."/>
            <person name="Mueller R.-W."/>
            <person name="Bruemmer F."/>
            <person name="Labrenz M."/>
            <person name="Spormann A.M."/>
            <person name="Op den Camp H."/>
            <person name="Overmann J."/>
            <person name="Amann R."/>
            <person name="Jetten M.S.M."/>
            <person name="Mascher T."/>
            <person name="Medema M.H."/>
            <person name="Devos D.P."/>
            <person name="Kaster A.-K."/>
            <person name="Ovreas L."/>
            <person name="Rohde M."/>
            <person name="Galperin M.Y."/>
            <person name="Jogler C."/>
        </authorList>
    </citation>
    <scope>NUCLEOTIDE SEQUENCE [LARGE SCALE GENOMIC DNA]</scope>
    <source>
        <strain evidence="6 7">Pla85_3_4</strain>
    </source>
</reference>
<dbReference type="RefSeq" id="WP_145056693.1">
    <property type="nucleotide sequence ID" value="NZ_CP036433.1"/>
</dbReference>
<sequence length="107" mass="11855">MLVLTRKLQEKIVIGSDITLTILRIKGNTVRVGIDAPREVRVVRGELPLHEETAASETESEETAHVLEFELNLSDLGLDEEENEGDAPAWRRTAPLGRRLPATQAAM</sequence>
<dbReference type="GO" id="GO:0006402">
    <property type="term" value="P:mRNA catabolic process"/>
    <property type="evidence" value="ECO:0007669"/>
    <property type="project" value="InterPro"/>
</dbReference>
<evidence type="ECO:0000256" key="2">
    <source>
        <dbReference type="ARBA" id="ARBA00022845"/>
    </source>
</evidence>
<dbReference type="Gene3D" id="2.60.40.4380">
    <property type="entry name" value="Translational regulator CsrA"/>
    <property type="match status" value="1"/>
</dbReference>